<dbReference type="OrthoDB" id="5600941at2"/>
<comment type="caution">
    <text evidence="2">The sequence shown here is derived from an EMBL/GenBank/DDBJ whole genome shotgun (WGS) entry which is preliminary data.</text>
</comment>
<dbReference type="Proteomes" id="UP000240243">
    <property type="component" value="Unassembled WGS sequence"/>
</dbReference>
<sequence>MVNTLVLLMLSSAPLLQDPTRPVSPEAAEPVAEAASREYLPRLEAVFIGGAAPSAIVDGQRYRPGDRIADYRLLRIERDRILLEGRGARLELMLFPSLVTLSNQ</sequence>
<organism evidence="2 3">
    <name type="scientific">Zobellella endophytica</name>
    <dbReference type="NCBI Taxonomy" id="2116700"/>
    <lineage>
        <taxon>Bacteria</taxon>
        <taxon>Pseudomonadati</taxon>
        <taxon>Pseudomonadota</taxon>
        <taxon>Gammaproteobacteria</taxon>
        <taxon>Aeromonadales</taxon>
        <taxon>Aeromonadaceae</taxon>
        <taxon>Zobellella</taxon>
    </lineage>
</organism>
<feature type="domain" description="YscD/Y4YQ C-terminal" evidence="1">
    <location>
        <begin position="43"/>
        <end position="91"/>
    </location>
</feature>
<name>A0A2P7RC24_9GAMM</name>
<proteinExistence type="predicted"/>
<dbReference type="AlphaFoldDB" id="A0A2P7RC24"/>
<dbReference type="RefSeq" id="WP_106728171.1">
    <property type="nucleotide sequence ID" value="NZ_PXYG01000001.1"/>
</dbReference>
<evidence type="ECO:0000259" key="1">
    <source>
        <dbReference type="Pfam" id="PF23893"/>
    </source>
</evidence>
<keyword evidence="3" id="KW-1185">Reference proteome</keyword>
<dbReference type="EMBL" id="PXYG01000001">
    <property type="protein sequence ID" value="PSJ47759.1"/>
    <property type="molecule type" value="Genomic_DNA"/>
</dbReference>
<dbReference type="InterPro" id="IPR057770">
    <property type="entry name" value="YscD/Y4YQ_C"/>
</dbReference>
<accession>A0A2P7RC24</accession>
<reference evidence="2 3" key="1">
    <citation type="submission" date="2018-03" db="EMBL/GenBank/DDBJ databases">
        <title>The draft genome of Zobellella sp. 59N8.</title>
        <authorList>
            <person name="Liu L."/>
            <person name="Li L."/>
            <person name="Zhang X."/>
            <person name="Liang L."/>
            <person name="Wang T."/>
        </authorList>
    </citation>
    <scope>NUCLEOTIDE SEQUENCE [LARGE SCALE GENOMIC DNA]</scope>
    <source>
        <strain evidence="2 3">59N8</strain>
    </source>
</reference>
<gene>
    <name evidence="2" type="ORF">C7H85_02760</name>
</gene>
<protein>
    <submittedName>
        <fullName evidence="2">MSHA biogenesis protein MshK</fullName>
    </submittedName>
</protein>
<evidence type="ECO:0000313" key="2">
    <source>
        <dbReference type="EMBL" id="PSJ47759.1"/>
    </source>
</evidence>
<evidence type="ECO:0000313" key="3">
    <source>
        <dbReference type="Proteomes" id="UP000240243"/>
    </source>
</evidence>
<dbReference type="Pfam" id="PF23893">
    <property type="entry name" value="Y4YQ_C"/>
    <property type="match status" value="1"/>
</dbReference>